<feature type="transmembrane region" description="Helical" evidence="2">
    <location>
        <begin position="160"/>
        <end position="180"/>
    </location>
</feature>
<keyword evidence="4" id="KW-1185">Reference proteome</keyword>
<keyword evidence="2" id="KW-1133">Transmembrane helix</keyword>
<dbReference type="RefSeq" id="WP_064330286.1">
    <property type="nucleotide sequence ID" value="NZ_BAABEI010000012.1"/>
</dbReference>
<dbReference type="InterPro" id="IPR014470">
    <property type="entry name" value="UCP01500"/>
</dbReference>
<dbReference type="Proteomes" id="UP000295351">
    <property type="component" value="Unassembled WGS sequence"/>
</dbReference>
<evidence type="ECO:0000313" key="3">
    <source>
        <dbReference type="EMBL" id="TCN42301.1"/>
    </source>
</evidence>
<comment type="caution">
    <text evidence="3">The sequence shown here is derived from an EMBL/GenBank/DDBJ whole genome shotgun (WGS) entry which is preliminary data.</text>
</comment>
<feature type="transmembrane region" description="Helical" evidence="2">
    <location>
        <begin position="78"/>
        <end position="95"/>
    </location>
</feature>
<reference evidence="3 4" key="1">
    <citation type="submission" date="2019-03" db="EMBL/GenBank/DDBJ databases">
        <title>Genomic Encyclopedia of Type Strains, Phase IV (KMG-IV): sequencing the most valuable type-strain genomes for metagenomic binning, comparative biology and taxonomic classification.</title>
        <authorList>
            <person name="Goeker M."/>
        </authorList>
    </citation>
    <scope>NUCLEOTIDE SEQUENCE [LARGE SCALE GENOMIC DNA]</scope>
    <source>
        <strain evidence="3 4">DSM 18401</strain>
    </source>
</reference>
<feature type="region of interest" description="Disordered" evidence="1">
    <location>
        <begin position="1"/>
        <end position="22"/>
    </location>
</feature>
<accession>A0A4R2CNC3</accession>
<name>A0A4R2CNC3_SHIGR</name>
<dbReference type="AlphaFoldDB" id="A0A4R2CNC3"/>
<evidence type="ECO:0000313" key="4">
    <source>
        <dbReference type="Proteomes" id="UP000295351"/>
    </source>
</evidence>
<sequence>MPADTPPFPLSTDTKRTGSPALPATPVETINTMVHYYRGELGRMAGWRDRIDRTSNWAITVVAALLSVSLSTPTSHHGVLLFAILLVSLLLMIEARRYRFFDVYRARVRQLERFYFAEILNPRATLDRDWAAPIAKSLRKPEFLISYRDAACRRLRRNYCWLYLILLLAWALKISSSMMQRPATAGKDMTLAFEHVVANAALGPVPGGVVIALVLLFYAAVLYFSLKVDMSDSELSHGSVHV</sequence>
<evidence type="ECO:0000256" key="1">
    <source>
        <dbReference type="SAM" id="MobiDB-lite"/>
    </source>
</evidence>
<dbReference type="Pfam" id="PF10028">
    <property type="entry name" value="DUF2270"/>
    <property type="match status" value="1"/>
</dbReference>
<proteinExistence type="predicted"/>
<dbReference type="EMBL" id="SLVX01000012">
    <property type="protein sequence ID" value="TCN42301.1"/>
    <property type="molecule type" value="Genomic_DNA"/>
</dbReference>
<feature type="transmembrane region" description="Helical" evidence="2">
    <location>
        <begin position="200"/>
        <end position="226"/>
    </location>
</feature>
<dbReference type="PIRSF" id="PIRSF015000">
    <property type="entry name" value="UCP01500"/>
    <property type="match status" value="1"/>
</dbReference>
<evidence type="ECO:0000256" key="2">
    <source>
        <dbReference type="SAM" id="Phobius"/>
    </source>
</evidence>
<keyword evidence="2" id="KW-0472">Membrane</keyword>
<gene>
    <name evidence="3" type="ORF">EV665_11235</name>
</gene>
<protein>
    <submittedName>
        <fullName evidence="3">Putative membrane protein</fullName>
    </submittedName>
</protein>
<keyword evidence="2" id="KW-0812">Transmembrane</keyword>
<organism evidence="3 4">
    <name type="scientific">Shinella granuli</name>
    <dbReference type="NCBI Taxonomy" id="323621"/>
    <lineage>
        <taxon>Bacteria</taxon>
        <taxon>Pseudomonadati</taxon>
        <taxon>Pseudomonadota</taxon>
        <taxon>Alphaproteobacteria</taxon>
        <taxon>Hyphomicrobiales</taxon>
        <taxon>Rhizobiaceae</taxon>
        <taxon>Shinella</taxon>
    </lineage>
</organism>